<keyword evidence="2" id="KW-1185">Reference proteome</keyword>
<dbReference type="HOGENOM" id="CLU_049311_3_2_0"/>
<dbReference type="Pfam" id="PF02585">
    <property type="entry name" value="PIG-L"/>
    <property type="match status" value="1"/>
</dbReference>
<evidence type="ECO:0000313" key="1">
    <source>
        <dbReference type="EMBL" id="CEP78113.1"/>
    </source>
</evidence>
<protein>
    <submittedName>
        <fullName evidence="1">LmbE family protein</fullName>
    </submittedName>
</protein>
<gene>
    <name evidence="1" type="ORF">DTL3_0804</name>
</gene>
<evidence type="ECO:0000313" key="2">
    <source>
        <dbReference type="Proteomes" id="UP000032809"/>
    </source>
</evidence>
<dbReference type="PANTHER" id="PTHR12993">
    <property type="entry name" value="N-ACETYLGLUCOSAMINYL-PHOSPHATIDYLINOSITOL DE-N-ACETYLASE-RELATED"/>
    <property type="match status" value="1"/>
</dbReference>
<sequence length="240" mass="27162">MEEKIVQSLKKMLPIPKIEERHNVLCILPHPDDGEIGAGGTIAKLKASGSNVTYLMVTEGGAGIKGKSREETVNIRKKEQEDAARLLGVDKIIWLNYPDGGRYDINDVREDIKKHIENIDPDLILTVDPFLPYETHQDHKNCGLAAAQAASSSLNSNALIAFFFTAYPNQYVSVDDYWDKKIEAIKIHESQITEEFILIIQQYFGLKAKVYGEKIGCEYAENFKVLFPIMLHCFEEAMWI</sequence>
<reference evidence="2" key="1">
    <citation type="submission" date="2014-11" db="EMBL/GenBank/DDBJ databases">
        <authorList>
            <person name="Wibberg D."/>
        </authorList>
    </citation>
    <scope>NUCLEOTIDE SEQUENCE [LARGE SCALE GENOMIC DNA]</scope>
    <source>
        <strain evidence="2">L3</strain>
    </source>
</reference>
<dbReference type="AlphaFoldDB" id="A0A0C7NXQ9"/>
<dbReference type="STRING" id="1006576.DTL3_0804"/>
<accession>A0A0C7NXQ9</accession>
<dbReference type="RefSeq" id="WP_045087631.1">
    <property type="nucleotide sequence ID" value="NZ_LN824141.1"/>
</dbReference>
<organism evidence="1 2">
    <name type="scientific">Defluviitoga tunisiensis</name>
    <dbReference type="NCBI Taxonomy" id="1006576"/>
    <lineage>
        <taxon>Bacteria</taxon>
        <taxon>Thermotogati</taxon>
        <taxon>Thermotogota</taxon>
        <taxon>Thermotogae</taxon>
        <taxon>Petrotogales</taxon>
        <taxon>Petrotogaceae</taxon>
        <taxon>Defluviitoga</taxon>
    </lineage>
</organism>
<dbReference type="InterPro" id="IPR003737">
    <property type="entry name" value="GlcNAc_PI_deacetylase-related"/>
</dbReference>
<dbReference type="EMBL" id="LN824141">
    <property type="protein sequence ID" value="CEP78113.1"/>
    <property type="molecule type" value="Genomic_DNA"/>
</dbReference>
<dbReference type="InterPro" id="IPR024078">
    <property type="entry name" value="LmbE-like_dom_sf"/>
</dbReference>
<proteinExistence type="predicted"/>
<dbReference type="GO" id="GO:0016811">
    <property type="term" value="F:hydrolase activity, acting on carbon-nitrogen (but not peptide) bonds, in linear amides"/>
    <property type="evidence" value="ECO:0007669"/>
    <property type="project" value="TreeGrafter"/>
</dbReference>
<dbReference type="Gene3D" id="3.40.50.10320">
    <property type="entry name" value="LmbE-like"/>
    <property type="match status" value="1"/>
</dbReference>
<dbReference type="KEGG" id="dtn:DTL3_0804"/>
<dbReference type="SUPFAM" id="SSF102588">
    <property type="entry name" value="LmbE-like"/>
    <property type="match status" value="1"/>
</dbReference>
<dbReference type="OrthoDB" id="9778719at2"/>
<dbReference type="Proteomes" id="UP000032809">
    <property type="component" value="Chromosome I"/>
</dbReference>
<dbReference type="PANTHER" id="PTHR12993:SF11">
    <property type="entry name" value="N-ACETYLGLUCOSAMINYL-PHOSPHATIDYLINOSITOL DE-N-ACETYLASE"/>
    <property type="match status" value="1"/>
</dbReference>
<name>A0A0C7NXQ9_DEFTU</name>